<feature type="region of interest" description="Disordered" evidence="11">
    <location>
        <begin position="45"/>
        <end position="67"/>
    </location>
</feature>
<evidence type="ECO:0000256" key="8">
    <source>
        <dbReference type="ARBA" id="ARBA00023027"/>
    </source>
</evidence>
<evidence type="ECO:0000313" key="14">
    <source>
        <dbReference type="EnsemblMetazoa" id="KAF7489223.1"/>
    </source>
</evidence>
<comment type="similarity">
    <text evidence="3">Belongs to the sirtuin family. Class I subfamily.</text>
</comment>
<dbReference type="Gene3D" id="3.30.1600.10">
    <property type="entry name" value="SIR2/SIRT2 'Small Domain"/>
    <property type="match status" value="1"/>
</dbReference>
<keyword evidence="9" id="KW-0539">Nucleus</keyword>
<dbReference type="SUPFAM" id="SSF52467">
    <property type="entry name" value="DHS-like NAD/FAD-binding domain"/>
    <property type="match status" value="1"/>
</dbReference>
<proteinExistence type="inferred from homology"/>
<dbReference type="OrthoDB" id="424302at2759"/>
<evidence type="ECO:0000256" key="7">
    <source>
        <dbReference type="ARBA" id="ARBA00022833"/>
    </source>
</evidence>
<name>A0A834VD31_SARSC</name>
<keyword evidence="5" id="KW-0808">Transferase</keyword>
<comment type="cofactor">
    <cofactor evidence="1">
        <name>Zn(2+)</name>
        <dbReference type="ChEBI" id="CHEBI:29105"/>
    </cofactor>
</comment>
<feature type="compositionally biased region" description="Acidic residues" evidence="11">
    <location>
        <begin position="629"/>
        <end position="659"/>
    </location>
</feature>
<evidence type="ECO:0000313" key="13">
    <source>
        <dbReference type="EMBL" id="KAF7489223.1"/>
    </source>
</evidence>
<feature type="region of interest" description="Disordered" evidence="11">
    <location>
        <begin position="627"/>
        <end position="708"/>
    </location>
</feature>
<dbReference type="InterPro" id="IPR026591">
    <property type="entry name" value="Sirtuin_cat_small_dom_sf"/>
</dbReference>
<dbReference type="EC" id="2.3.1.286" evidence="4"/>
<dbReference type="Proteomes" id="UP000070412">
    <property type="component" value="Unassembled WGS sequence"/>
</dbReference>
<evidence type="ECO:0000256" key="3">
    <source>
        <dbReference type="ARBA" id="ARBA00006924"/>
    </source>
</evidence>
<evidence type="ECO:0000256" key="2">
    <source>
        <dbReference type="ARBA" id="ARBA00004123"/>
    </source>
</evidence>
<evidence type="ECO:0000256" key="1">
    <source>
        <dbReference type="ARBA" id="ARBA00001947"/>
    </source>
</evidence>
<dbReference type="InterPro" id="IPR050134">
    <property type="entry name" value="NAD-dep_sirtuin_deacylases"/>
</dbReference>
<reference evidence="15" key="1">
    <citation type="journal article" date="2020" name="PLoS Negl. Trop. Dis.">
        <title>High-quality nuclear genome for Sarcoptes scabiei-A critical resource for a neglected parasite.</title>
        <authorList>
            <person name="Korhonen P.K."/>
            <person name="Gasser R.B."/>
            <person name="Ma G."/>
            <person name="Wang T."/>
            <person name="Stroehlein A.J."/>
            <person name="Young N.D."/>
            <person name="Ang C.S."/>
            <person name="Fernando D.D."/>
            <person name="Lu H.C."/>
            <person name="Taylor S."/>
            <person name="Reynolds S.L."/>
            <person name="Mofiz E."/>
            <person name="Najaraj S.H."/>
            <person name="Gowda H."/>
            <person name="Madugundu A."/>
            <person name="Renuse S."/>
            <person name="Holt D."/>
            <person name="Pandey A."/>
            <person name="Papenfuss A.T."/>
            <person name="Fischer K."/>
        </authorList>
    </citation>
    <scope>NUCLEOTIDE SEQUENCE [LARGE SCALE GENOMIC DNA]</scope>
</reference>
<dbReference type="EnsemblMetazoa" id="SSS_1847s_mrna">
    <property type="protein sequence ID" value="KAF7489223.1"/>
    <property type="gene ID" value="SSS_1847"/>
</dbReference>
<dbReference type="FunFam" id="3.30.1600.10:FF:000013">
    <property type="entry name" value="NAD-dependent protein deacetylase sirtuin-1"/>
    <property type="match status" value="1"/>
</dbReference>
<comment type="subcellular location">
    <subcellularLocation>
        <location evidence="2">Nucleus</location>
    </subcellularLocation>
</comment>
<reference evidence="13" key="2">
    <citation type="submission" date="2020-01" db="EMBL/GenBank/DDBJ databases">
        <authorList>
            <person name="Korhonen P.K.K."/>
            <person name="Guangxu M.G."/>
            <person name="Wang T.W."/>
            <person name="Stroehlein A.J.S."/>
            <person name="Young N.D."/>
            <person name="Ang C.-S.A."/>
            <person name="Fernando D.W.F."/>
            <person name="Lu H.L."/>
            <person name="Taylor S.T."/>
            <person name="Ehtesham M.E.M."/>
            <person name="Najaraj S.H.N."/>
            <person name="Harsha G.H.G."/>
            <person name="Madugundu A.M."/>
            <person name="Renuse S.R."/>
            <person name="Holt D.H."/>
            <person name="Pandey A.P."/>
            <person name="Papenfuss A.P."/>
            <person name="Gasser R.B.G."/>
            <person name="Fischer K.F."/>
        </authorList>
    </citation>
    <scope>NUCLEOTIDE SEQUENCE</scope>
    <source>
        <strain evidence="13">SSS_KF_BRIS2020</strain>
    </source>
</reference>
<sequence>MSLSSSSTPSSTTMQSAIEFCFDDNDYDDGEDDEMTMMNHSNHKRFRSKTIQDHSNQTSSEEYFGQRKRSKNACSDFEPTIIKTIKTTTATATTKHFDVFSKLRQQHQHQNLSIFNREVSDGSKHCVVEGRFDDDDSGGCGSDEQNVRSHLYASRSLYATSAASVSTDTETLSNGDSGFQDFNSPEDIKMFDKIISDDSTNNNINSYSDDSSLIMERSNELVSIAETEEIDFNHQDDDDNVSFDSDLSSSASDLSNISGEGWKPIHSKIGWIQNQIRNGVDPRELIQHLTGEMVSDIGDIYAWRLLMSILTEPSRPKLTSINTIDDVIDLIQKSSKIIVLTGAGVSVSCGIPDFRSRNGIYAQLSKEYPDLPDPQSMFDIRYFRTNPYPFFKFAKQIYPGQFQPSSSHRFIKFLETKGKLLRNYSQNIDTLEKAAGIKNLITCHGSFATATCTVCCYKVDSSAIKNDIFQQKIPLCPNCTSSLNDDETDSKLFNMLPVIKPDIVFFGEGLSDEFHNSMTLDKDQCDLLIVIGSSLKVRPVGLIPNSIPETVPQILINREPLKHFNFDVELLGDCDVVVKHLCKRLGKDWLEACFLEEDHQDQIAQSLNAGNDFEYIAPCRHVFKGAELGDQESEADEEDDEDDDDDDDCEEDSEDDNEKIDETNKSETCIANDLDQNQIKTEDRPNQIDNCVGDQTDAIIADNMNDSE</sequence>
<dbReference type="GO" id="GO:0005654">
    <property type="term" value="C:nucleoplasm"/>
    <property type="evidence" value="ECO:0007669"/>
    <property type="project" value="TreeGrafter"/>
</dbReference>
<dbReference type="GO" id="GO:0003714">
    <property type="term" value="F:transcription corepressor activity"/>
    <property type="evidence" value="ECO:0007669"/>
    <property type="project" value="TreeGrafter"/>
</dbReference>
<reference evidence="14" key="3">
    <citation type="submission" date="2022-06" db="UniProtKB">
        <authorList>
            <consortium name="EnsemblMetazoa"/>
        </authorList>
    </citation>
    <scope>IDENTIFICATION</scope>
</reference>
<evidence type="ECO:0000259" key="12">
    <source>
        <dbReference type="PROSITE" id="PS50305"/>
    </source>
</evidence>
<protein>
    <recommendedName>
        <fullName evidence="4">protein acetyllysine N-acetyltransferase</fullName>
        <ecNumber evidence="4">2.3.1.286</ecNumber>
    </recommendedName>
</protein>
<dbReference type="PANTHER" id="PTHR11085">
    <property type="entry name" value="NAD-DEPENDENT PROTEIN DEACYLASE SIRTUIN-5, MITOCHONDRIAL-RELATED"/>
    <property type="match status" value="1"/>
</dbReference>
<dbReference type="PANTHER" id="PTHR11085:SF9">
    <property type="entry name" value="NAD-DEPENDENT PROTEIN DEACETYLASE SIRTUIN-1"/>
    <property type="match status" value="1"/>
</dbReference>
<evidence type="ECO:0000256" key="4">
    <source>
        <dbReference type="ARBA" id="ARBA00012928"/>
    </source>
</evidence>
<feature type="domain" description="Deacetylase sirtuin-type" evidence="12">
    <location>
        <begin position="317"/>
        <end position="588"/>
    </location>
</feature>
<feature type="binding site" evidence="10">
    <location>
        <position position="455"/>
    </location>
    <ligand>
        <name>Zn(2+)</name>
        <dbReference type="ChEBI" id="CHEBI:29105"/>
    </ligand>
</feature>
<dbReference type="GO" id="GO:0070403">
    <property type="term" value="F:NAD+ binding"/>
    <property type="evidence" value="ECO:0007669"/>
    <property type="project" value="InterPro"/>
</dbReference>
<evidence type="ECO:0000256" key="9">
    <source>
        <dbReference type="ARBA" id="ARBA00023242"/>
    </source>
</evidence>
<dbReference type="GO" id="GO:0005637">
    <property type="term" value="C:nuclear inner membrane"/>
    <property type="evidence" value="ECO:0007669"/>
    <property type="project" value="TreeGrafter"/>
</dbReference>
<feature type="binding site" evidence="10">
    <location>
        <position position="479"/>
    </location>
    <ligand>
        <name>Zn(2+)</name>
        <dbReference type="ChEBI" id="CHEBI:29105"/>
    </ligand>
</feature>
<dbReference type="AlphaFoldDB" id="A0A834VD31"/>
<keyword evidence="7 10" id="KW-0862">Zinc</keyword>
<dbReference type="Gene3D" id="3.40.50.1220">
    <property type="entry name" value="TPP-binding domain"/>
    <property type="match status" value="1"/>
</dbReference>
<dbReference type="GO" id="GO:0017136">
    <property type="term" value="F:histone deacetylase activity, NAD-dependent"/>
    <property type="evidence" value="ECO:0007669"/>
    <property type="project" value="TreeGrafter"/>
</dbReference>
<organism evidence="13">
    <name type="scientific">Sarcoptes scabiei</name>
    <name type="common">Itch mite</name>
    <name type="synonym">Acarus scabiei</name>
    <dbReference type="NCBI Taxonomy" id="52283"/>
    <lineage>
        <taxon>Eukaryota</taxon>
        <taxon>Metazoa</taxon>
        <taxon>Ecdysozoa</taxon>
        <taxon>Arthropoda</taxon>
        <taxon>Chelicerata</taxon>
        <taxon>Arachnida</taxon>
        <taxon>Acari</taxon>
        <taxon>Acariformes</taxon>
        <taxon>Sarcoptiformes</taxon>
        <taxon>Astigmata</taxon>
        <taxon>Psoroptidia</taxon>
        <taxon>Sarcoptoidea</taxon>
        <taxon>Sarcoptidae</taxon>
        <taxon>Sarcoptinae</taxon>
        <taxon>Sarcoptes</taxon>
    </lineage>
</organism>
<feature type="compositionally biased region" description="Polar residues" evidence="11">
    <location>
        <begin position="666"/>
        <end position="679"/>
    </location>
</feature>
<feature type="active site" description="Proton acceptor" evidence="10">
    <location>
        <position position="444"/>
    </location>
</feature>
<dbReference type="InterPro" id="IPR026590">
    <property type="entry name" value="Ssirtuin_cat_dom"/>
</dbReference>
<keyword evidence="15" id="KW-1185">Reference proteome</keyword>
<dbReference type="PROSITE" id="PS50305">
    <property type="entry name" value="SIRTUIN"/>
    <property type="match status" value="1"/>
</dbReference>
<dbReference type="GO" id="GO:0002039">
    <property type="term" value="F:p53 binding"/>
    <property type="evidence" value="ECO:0007669"/>
    <property type="project" value="TreeGrafter"/>
</dbReference>
<keyword evidence="6 10" id="KW-0479">Metal-binding</keyword>
<evidence type="ECO:0000256" key="5">
    <source>
        <dbReference type="ARBA" id="ARBA00022679"/>
    </source>
</evidence>
<dbReference type="InterPro" id="IPR029035">
    <property type="entry name" value="DHS-like_NAD/FAD-binding_dom"/>
</dbReference>
<dbReference type="GO" id="GO:0033553">
    <property type="term" value="C:rDNA heterochromatin"/>
    <property type="evidence" value="ECO:0007669"/>
    <property type="project" value="TreeGrafter"/>
</dbReference>
<gene>
    <name evidence="13" type="ORF">SSS_1847</name>
</gene>
<keyword evidence="8" id="KW-0520">NAD</keyword>
<evidence type="ECO:0000313" key="15">
    <source>
        <dbReference type="Proteomes" id="UP000070412"/>
    </source>
</evidence>
<evidence type="ECO:0000256" key="6">
    <source>
        <dbReference type="ARBA" id="ARBA00022723"/>
    </source>
</evidence>
<evidence type="ECO:0000256" key="11">
    <source>
        <dbReference type="SAM" id="MobiDB-lite"/>
    </source>
</evidence>
<dbReference type="InterPro" id="IPR003000">
    <property type="entry name" value="Sirtuin"/>
</dbReference>
<evidence type="ECO:0000256" key="10">
    <source>
        <dbReference type="PROSITE-ProRule" id="PRU00236"/>
    </source>
</evidence>
<dbReference type="EMBL" id="WVUK01000065">
    <property type="protein sequence ID" value="KAF7489223.1"/>
    <property type="molecule type" value="Genomic_DNA"/>
</dbReference>
<dbReference type="CDD" id="cd01408">
    <property type="entry name" value="SIRT1"/>
    <property type="match status" value="1"/>
</dbReference>
<feature type="binding site" evidence="10">
    <location>
        <position position="452"/>
    </location>
    <ligand>
        <name>Zn(2+)</name>
        <dbReference type="ChEBI" id="CHEBI:29105"/>
    </ligand>
</feature>
<accession>A0A834VD31</accession>
<feature type="binding site" evidence="10">
    <location>
        <position position="476"/>
    </location>
    <ligand>
        <name>Zn(2+)</name>
        <dbReference type="ChEBI" id="CHEBI:29105"/>
    </ligand>
</feature>
<dbReference type="GO" id="GO:0046872">
    <property type="term" value="F:metal ion binding"/>
    <property type="evidence" value="ECO:0007669"/>
    <property type="project" value="UniProtKB-KW"/>
</dbReference>
<dbReference type="Pfam" id="PF02146">
    <property type="entry name" value="SIR2"/>
    <property type="match status" value="1"/>
</dbReference>